<accession>A0AC35UHX9</accession>
<proteinExistence type="predicted"/>
<sequence>MAAETLPSQTKLDVRKDVMKKKTSVASGHNGSGHLQKFIHAKSEMSSIYDELEHHITDIIKNYTEINTHRNICVKDELKDATDLINSIRAIKETFQRDKMKVVFFGRTSNGKSTAINAMLHKKILPQGMGHTTCCFLQLEGSETDEQFLCVENDDSKIAFDKLHSLSHALSDQNSGLPAMGTSSRLRVFFPKNSAEMLRNDVVILDSPGVDLSEESDSWIDDHCLDADVFVLVCNSEATVTRAEKDFFSRVSKKLVKPNIFILNNRWDAIDDMAKEQVEAVKQQHMNRCIEFLVRELGVCSEKEAMNRIFFTSAKEMLELRLNATENSTQIYKSSNHEYRANAFRYFEDAFKDCISNSAIQTKFQSHNNKAISLVDLMKYNMENVISIVSKENERIFNSQKHLNDEFKEIMDQLKEFTQDYNTHTRRIREEVHLRVSTDFYEVTQRLEGVLDKFDETLIDTEEGIAVYKNKIADFINKAIATDLRALCGVSLENRIRSMEMDVYDNVKNIYHNRGTSKIDSAWKRVKNPSINITINCNQYMADFREDLEFHFTFGFTNIFRRIVAYTQSKPITSVSTPKKYMQDISLASSKSTTSRSNDTSSKQDPPSVVDTAFTNMIFNAAWSFGNAGVGAVVVGGIVYKTLGLKVICCGFTVYGGLYLLEKYRWNTSGKEDNFKKQLKQHISIKLKDSANYHMTSCENETAKELETSFDHFKHAANEINHEMKSEIDELQKENQTYEKIIREIQSIKGKTSLVIGSVTNFASKYLSD</sequence>
<protein>
    <submittedName>
        <fullName evidence="2">Dynamin-type G domain-containing protein</fullName>
    </submittedName>
</protein>
<name>A0AC35UHX9_9BILA</name>
<organism evidence="1 2">
    <name type="scientific">Rhabditophanes sp. KR3021</name>
    <dbReference type="NCBI Taxonomy" id="114890"/>
    <lineage>
        <taxon>Eukaryota</taxon>
        <taxon>Metazoa</taxon>
        <taxon>Ecdysozoa</taxon>
        <taxon>Nematoda</taxon>
        <taxon>Chromadorea</taxon>
        <taxon>Rhabditida</taxon>
        <taxon>Tylenchina</taxon>
        <taxon>Panagrolaimomorpha</taxon>
        <taxon>Strongyloidoidea</taxon>
        <taxon>Alloionematidae</taxon>
        <taxon>Rhabditophanes</taxon>
    </lineage>
</organism>
<dbReference type="Proteomes" id="UP000095286">
    <property type="component" value="Unplaced"/>
</dbReference>
<evidence type="ECO:0000313" key="2">
    <source>
        <dbReference type="WBParaSite" id="RSKR_0001180000.1"/>
    </source>
</evidence>
<evidence type="ECO:0000313" key="1">
    <source>
        <dbReference type="Proteomes" id="UP000095286"/>
    </source>
</evidence>
<dbReference type="WBParaSite" id="RSKR_0001180000.1">
    <property type="protein sequence ID" value="RSKR_0001180000.1"/>
    <property type="gene ID" value="RSKR_0001180000"/>
</dbReference>
<reference evidence="2" key="1">
    <citation type="submission" date="2016-11" db="UniProtKB">
        <authorList>
            <consortium name="WormBaseParasite"/>
        </authorList>
    </citation>
    <scope>IDENTIFICATION</scope>
    <source>
        <strain evidence="2">KR3021</strain>
    </source>
</reference>